<proteinExistence type="predicted"/>
<gene>
    <name evidence="1" type="ORF">C7451_11781</name>
</gene>
<evidence type="ECO:0000313" key="2">
    <source>
        <dbReference type="Proteomes" id="UP000248014"/>
    </source>
</evidence>
<dbReference type="Proteomes" id="UP000248014">
    <property type="component" value="Unassembled WGS sequence"/>
</dbReference>
<dbReference type="EMBL" id="QJJM01000017">
    <property type="protein sequence ID" value="PXW68490.1"/>
    <property type="molecule type" value="Genomic_DNA"/>
</dbReference>
<protein>
    <submittedName>
        <fullName evidence="1">Uncharacterized protein</fullName>
    </submittedName>
</protein>
<sequence length="74" mass="7764">MPDAGMPVPLPAELVAEILAWNEKMASAVWAGTEAASVLTHLNAEGESLAKRIAAAVPGGAKIQYRSERLSSFD</sequence>
<name>A0A2V3URD0_9SPHN</name>
<keyword evidence="2" id="KW-1185">Reference proteome</keyword>
<dbReference type="AlphaFoldDB" id="A0A2V3URD0"/>
<reference evidence="1 2" key="1">
    <citation type="submission" date="2018-05" db="EMBL/GenBank/DDBJ databases">
        <title>Genomic Encyclopedia of Type Strains, Phase IV (KMG-IV): sequencing the most valuable type-strain genomes for metagenomic binning, comparative biology and taxonomic classification.</title>
        <authorList>
            <person name="Goeker M."/>
        </authorList>
    </citation>
    <scope>NUCLEOTIDE SEQUENCE [LARGE SCALE GENOMIC DNA]</scope>
    <source>
        <strain evidence="1 2">DSM 3183</strain>
    </source>
</reference>
<organism evidence="1 2">
    <name type="scientific">Blastomonas natatoria</name>
    <dbReference type="NCBI Taxonomy" id="34015"/>
    <lineage>
        <taxon>Bacteria</taxon>
        <taxon>Pseudomonadati</taxon>
        <taxon>Pseudomonadota</taxon>
        <taxon>Alphaproteobacteria</taxon>
        <taxon>Sphingomonadales</taxon>
        <taxon>Sphingomonadaceae</taxon>
        <taxon>Blastomonas</taxon>
    </lineage>
</organism>
<accession>A0A2V3URD0</accession>
<comment type="caution">
    <text evidence="1">The sequence shown here is derived from an EMBL/GenBank/DDBJ whole genome shotgun (WGS) entry which is preliminary data.</text>
</comment>
<evidence type="ECO:0000313" key="1">
    <source>
        <dbReference type="EMBL" id="PXW68490.1"/>
    </source>
</evidence>